<sequence length="265" mass="30069">MHRSTSPRAVGTTHHGSSPQQHDLGEWSVALSVTQRVERRYRTLRIPWGIRLRLRWYARADRRADLPVGVSVASTPVLAELVAEYGEVCERERTRCLLDTDPDNVRLGQIDAELLTLRATLARQSEDVERLAQPPAPSWLARRYPGEENLPDSATRERRAVTHQRSVAAARAVQAEIQRRLDDVLAEQAHLAARVRVRTDLARSHVIRARELTHRKAAVYRRALLRRHPQREELVRSWDTELCDLPSWCASETPLPAPAPSGDPA</sequence>
<proteinExistence type="predicted"/>
<protein>
    <submittedName>
        <fullName evidence="2">Uncharacterized protein</fullName>
    </submittedName>
</protein>
<dbReference type="EMBL" id="FNHE01000004">
    <property type="protein sequence ID" value="SDM17972.1"/>
    <property type="molecule type" value="Genomic_DNA"/>
</dbReference>
<accession>A0A1G9R3T7</accession>
<evidence type="ECO:0000256" key="1">
    <source>
        <dbReference type="SAM" id="MobiDB-lite"/>
    </source>
</evidence>
<evidence type="ECO:0000313" key="3">
    <source>
        <dbReference type="Proteomes" id="UP000198680"/>
    </source>
</evidence>
<feature type="region of interest" description="Disordered" evidence="1">
    <location>
        <begin position="1"/>
        <end position="23"/>
    </location>
</feature>
<evidence type="ECO:0000313" key="2">
    <source>
        <dbReference type="EMBL" id="SDM17972.1"/>
    </source>
</evidence>
<keyword evidence="3" id="KW-1185">Reference proteome</keyword>
<organism evidence="2 3">
    <name type="scientific">Geodermatophilus siccatus</name>
    <dbReference type="NCBI Taxonomy" id="1137991"/>
    <lineage>
        <taxon>Bacteria</taxon>
        <taxon>Bacillati</taxon>
        <taxon>Actinomycetota</taxon>
        <taxon>Actinomycetes</taxon>
        <taxon>Geodermatophilales</taxon>
        <taxon>Geodermatophilaceae</taxon>
        <taxon>Geodermatophilus</taxon>
    </lineage>
</organism>
<dbReference type="STRING" id="1137991.SAMN05660642_01764"/>
<gene>
    <name evidence="2" type="ORF">SAMN05660642_01764</name>
</gene>
<name>A0A1G9R3T7_9ACTN</name>
<reference evidence="3" key="1">
    <citation type="submission" date="2016-10" db="EMBL/GenBank/DDBJ databases">
        <authorList>
            <person name="Varghese N."/>
            <person name="Submissions S."/>
        </authorList>
    </citation>
    <scope>NUCLEOTIDE SEQUENCE [LARGE SCALE GENOMIC DNA]</scope>
    <source>
        <strain evidence="3">DSM 45419</strain>
    </source>
</reference>
<dbReference type="AlphaFoldDB" id="A0A1G9R3T7"/>
<dbReference type="Proteomes" id="UP000198680">
    <property type="component" value="Unassembled WGS sequence"/>
</dbReference>